<reference evidence="2 3" key="1">
    <citation type="submission" date="2016-10" db="EMBL/GenBank/DDBJ databases">
        <authorList>
            <person name="de Groot N.N."/>
        </authorList>
    </citation>
    <scope>NUCLEOTIDE SEQUENCE [LARGE SCALE GENOMIC DNA]</scope>
    <source>
        <strain evidence="2 3">DSM 15345</strain>
    </source>
</reference>
<feature type="transmembrane region" description="Helical" evidence="1">
    <location>
        <begin position="274"/>
        <end position="297"/>
    </location>
</feature>
<feature type="transmembrane region" description="Helical" evidence="1">
    <location>
        <begin position="241"/>
        <end position="262"/>
    </location>
</feature>
<feature type="transmembrane region" description="Helical" evidence="1">
    <location>
        <begin position="135"/>
        <end position="157"/>
    </location>
</feature>
<keyword evidence="3" id="KW-1185">Reference proteome</keyword>
<keyword evidence="1" id="KW-1133">Transmembrane helix</keyword>
<feature type="transmembrane region" description="Helical" evidence="1">
    <location>
        <begin position="81"/>
        <end position="100"/>
    </location>
</feature>
<keyword evidence="1" id="KW-0812">Transmembrane</keyword>
<gene>
    <name evidence="2" type="ORF">SAMN05444370_10996</name>
</gene>
<feature type="transmembrane region" description="Helical" evidence="1">
    <location>
        <begin position="350"/>
        <end position="371"/>
    </location>
</feature>
<evidence type="ECO:0008006" key="4">
    <source>
        <dbReference type="Google" id="ProtNLM"/>
    </source>
</evidence>
<feature type="transmembrane region" description="Helical" evidence="1">
    <location>
        <begin position="327"/>
        <end position="344"/>
    </location>
</feature>
<dbReference type="EMBL" id="FNQM01000009">
    <property type="protein sequence ID" value="SEA68961.1"/>
    <property type="molecule type" value="Genomic_DNA"/>
</dbReference>
<organism evidence="2 3">
    <name type="scientific">Rubrimonas cliftonensis</name>
    <dbReference type="NCBI Taxonomy" id="89524"/>
    <lineage>
        <taxon>Bacteria</taxon>
        <taxon>Pseudomonadati</taxon>
        <taxon>Pseudomonadota</taxon>
        <taxon>Alphaproteobacteria</taxon>
        <taxon>Rhodobacterales</taxon>
        <taxon>Paracoccaceae</taxon>
        <taxon>Rubrimonas</taxon>
    </lineage>
</organism>
<proteinExistence type="predicted"/>
<evidence type="ECO:0000256" key="1">
    <source>
        <dbReference type="SAM" id="Phobius"/>
    </source>
</evidence>
<protein>
    <recommendedName>
        <fullName evidence="4">DUF2157 domain-containing protein</fullName>
    </recommendedName>
</protein>
<evidence type="ECO:0000313" key="2">
    <source>
        <dbReference type="EMBL" id="SEA68961.1"/>
    </source>
</evidence>
<name>A0A1H4D8E1_9RHOB</name>
<dbReference type="STRING" id="89524.SAMN05444370_10996"/>
<feature type="transmembrane region" description="Helical" evidence="1">
    <location>
        <begin position="177"/>
        <end position="195"/>
    </location>
</feature>
<sequence length="409" mass="41526">MAGGAAEGFSAAGAAATGADAAGRAHAAVAAADLRAAVAAGVLDERQASRLAALAEARSGRRAAIGPDEEPFELFRGMGEVFVALGVALLGAGVWLWALASGVGETAPQLAAISAAWIAAEYLTRRRRMALPSLLLAFGVAAPAAGVAGTAALNWMFEATPPGELGRMFEDGSAARIVFGAGCAGGVLGAGLFHLRFRLPFALFLMAVAGFGAVMTLAGMFDPMRLSQGGVRLADLFDLGAGAAGLATLGYGLAVFAAAMAFDTADPHRVTRLNLCAFWLHLVAAAAIVNTLAVSVVGLGAPWGQAGLGLAVLAMTVVALVIDRRSFLTASLAWLWVLARATVGDGVGPLPQAAALVALGGFIVAIGSGWARLRAGLMDMLPDFPGKDRLPPWAGGLDDRRTDRTGETR</sequence>
<dbReference type="OrthoDB" id="9770600at2"/>
<dbReference type="Proteomes" id="UP000198703">
    <property type="component" value="Unassembled WGS sequence"/>
</dbReference>
<dbReference type="AlphaFoldDB" id="A0A1H4D8E1"/>
<feature type="transmembrane region" description="Helical" evidence="1">
    <location>
        <begin position="303"/>
        <end position="322"/>
    </location>
</feature>
<accession>A0A1H4D8E1</accession>
<dbReference type="RefSeq" id="WP_093254464.1">
    <property type="nucleotide sequence ID" value="NZ_FNQM01000009.1"/>
</dbReference>
<evidence type="ECO:0000313" key="3">
    <source>
        <dbReference type="Proteomes" id="UP000198703"/>
    </source>
</evidence>
<feature type="transmembrane region" description="Helical" evidence="1">
    <location>
        <begin position="202"/>
        <end position="221"/>
    </location>
</feature>
<keyword evidence="1" id="KW-0472">Membrane</keyword>